<dbReference type="HOGENOM" id="CLU_105123_0_0_1"/>
<sequence>MSTASNALDARCDCHNIQGVLTDATASITPLVAELSYITASNCTSEVLTPIITELKGCLSGAITEIEGFASLSLTAILTTADGVVLEVTDVAQLIVCILKLIFEACATIIKICPSANIKVVYALLCEVLVLVCTLLQTICGLISGLLICLIPLIPSVCFSVIATLDLKSTFSFIGATTPLTGSLSISP</sequence>
<name>A0A0D0BZF4_9AGAR</name>
<evidence type="ECO:0008006" key="4">
    <source>
        <dbReference type="Google" id="ProtNLM"/>
    </source>
</evidence>
<keyword evidence="1" id="KW-0812">Transmembrane</keyword>
<dbReference type="EMBL" id="KN834772">
    <property type="protein sequence ID" value="KIK61286.1"/>
    <property type="molecule type" value="Genomic_DNA"/>
</dbReference>
<dbReference type="Proteomes" id="UP000053593">
    <property type="component" value="Unassembled WGS sequence"/>
</dbReference>
<feature type="transmembrane region" description="Helical" evidence="1">
    <location>
        <begin position="120"/>
        <end position="139"/>
    </location>
</feature>
<dbReference type="AlphaFoldDB" id="A0A0D0BZF4"/>
<reference evidence="2 3" key="1">
    <citation type="submission" date="2014-04" db="EMBL/GenBank/DDBJ databases">
        <title>Evolutionary Origins and Diversification of the Mycorrhizal Mutualists.</title>
        <authorList>
            <consortium name="DOE Joint Genome Institute"/>
            <consortium name="Mycorrhizal Genomics Consortium"/>
            <person name="Kohler A."/>
            <person name="Kuo A."/>
            <person name="Nagy L.G."/>
            <person name="Floudas D."/>
            <person name="Copeland A."/>
            <person name="Barry K.W."/>
            <person name="Cichocki N."/>
            <person name="Veneault-Fourrey C."/>
            <person name="LaButti K."/>
            <person name="Lindquist E.A."/>
            <person name="Lipzen A."/>
            <person name="Lundell T."/>
            <person name="Morin E."/>
            <person name="Murat C."/>
            <person name="Riley R."/>
            <person name="Ohm R."/>
            <person name="Sun H."/>
            <person name="Tunlid A."/>
            <person name="Henrissat B."/>
            <person name="Grigoriev I.V."/>
            <person name="Hibbett D.S."/>
            <person name="Martin F."/>
        </authorList>
    </citation>
    <scope>NUCLEOTIDE SEQUENCE [LARGE SCALE GENOMIC DNA]</scope>
    <source>
        <strain evidence="2 3">FD-317 M1</strain>
    </source>
</reference>
<evidence type="ECO:0000313" key="3">
    <source>
        <dbReference type="Proteomes" id="UP000053593"/>
    </source>
</evidence>
<accession>A0A0D0BZF4</accession>
<organism evidence="2 3">
    <name type="scientific">Collybiopsis luxurians FD-317 M1</name>
    <dbReference type="NCBI Taxonomy" id="944289"/>
    <lineage>
        <taxon>Eukaryota</taxon>
        <taxon>Fungi</taxon>
        <taxon>Dikarya</taxon>
        <taxon>Basidiomycota</taxon>
        <taxon>Agaricomycotina</taxon>
        <taxon>Agaricomycetes</taxon>
        <taxon>Agaricomycetidae</taxon>
        <taxon>Agaricales</taxon>
        <taxon>Marasmiineae</taxon>
        <taxon>Omphalotaceae</taxon>
        <taxon>Collybiopsis</taxon>
        <taxon>Collybiopsis luxurians</taxon>
    </lineage>
</organism>
<keyword evidence="1" id="KW-0472">Membrane</keyword>
<dbReference type="OrthoDB" id="3265564at2759"/>
<feature type="transmembrane region" description="Helical" evidence="1">
    <location>
        <begin position="145"/>
        <end position="165"/>
    </location>
</feature>
<gene>
    <name evidence="2" type="ORF">GYMLUDRAFT_59192</name>
</gene>
<keyword evidence="3" id="KW-1185">Reference proteome</keyword>
<proteinExistence type="predicted"/>
<keyword evidence="1" id="KW-1133">Transmembrane helix</keyword>
<evidence type="ECO:0000313" key="2">
    <source>
        <dbReference type="EMBL" id="KIK61286.1"/>
    </source>
</evidence>
<evidence type="ECO:0000256" key="1">
    <source>
        <dbReference type="SAM" id="Phobius"/>
    </source>
</evidence>
<protein>
    <recommendedName>
        <fullName evidence="4">Transmembrane protein</fullName>
    </recommendedName>
</protein>